<sequence>MTMIEIKNLRFAYNKKANVYDDLNLTFKENCIYGLLGKNGMGKSTLLYLISGLLSPQSGRLLVDGKQPNKRTPDFLSDIYLVPEEFDLPKMSLKQFTQYHKDFYPNFSFEQLKRCLRDFELAEDLDLKALSLGDKKKVFMSFALASGTKILLMDEPTNGLDIPSKSLFRKVIAGSMSEDRILVISTHQVHDVESLLDHIVILDHQKVLFNASIADITARYDFKYRHQSEQSEGVLYAEPALQGNAVITPHHENDEETPLNLELFFNAITKGALNEHV</sequence>
<dbReference type="PANTHER" id="PTHR42939">
    <property type="entry name" value="ABC TRANSPORTER ATP-BINDING PROTEIN ALBC-RELATED"/>
    <property type="match status" value="1"/>
</dbReference>
<organism evidence="5 6">
    <name type="scientific">Segatella maculosa OT 289</name>
    <dbReference type="NCBI Taxonomy" id="999422"/>
    <lineage>
        <taxon>Bacteria</taxon>
        <taxon>Pseudomonadati</taxon>
        <taxon>Bacteroidota</taxon>
        <taxon>Bacteroidia</taxon>
        <taxon>Bacteroidales</taxon>
        <taxon>Prevotellaceae</taxon>
        <taxon>Segatella</taxon>
    </lineage>
</organism>
<keyword evidence="1" id="KW-0813">Transport</keyword>
<dbReference type="AlphaFoldDB" id="H1HLQ2"/>
<dbReference type="STRING" id="999422.HMPREF9944_01096"/>
<dbReference type="OrthoDB" id="9808363at2"/>
<dbReference type="GO" id="GO:0005524">
    <property type="term" value="F:ATP binding"/>
    <property type="evidence" value="ECO:0007669"/>
    <property type="project" value="UniProtKB-KW"/>
</dbReference>
<dbReference type="InterPro" id="IPR027417">
    <property type="entry name" value="P-loop_NTPase"/>
</dbReference>
<dbReference type="PANTHER" id="PTHR42939:SF1">
    <property type="entry name" value="ABC TRANSPORTER ATP-BINDING PROTEIN ALBC-RELATED"/>
    <property type="match status" value="1"/>
</dbReference>
<reference evidence="5 6" key="1">
    <citation type="submission" date="2011-12" db="EMBL/GenBank/DDBJ databases">
        <title>The Genome Sequence of Prevotella maculosa OT 289.</title>
        <authorList>
            <consortium name="The Broad Institute Genome Sequencing Platform"/>
            <person name="Earl A."/>
            <person name="Ward D."/>
            <person name="Feldgarden M."/>
            <person name="Gevers D."/>
            <person name="Izard J."/>
            <person name="Blanton J.M."/>
            <person name="Mathney J."/>
            <person name="Tanner A.C."/>
            <person name="Dewhirst F.E."/>
            <person name="Young S.K."/>
            <person name="Zeng Q."/>
            <person name="Gargeya S."/>
            <person name="Fitzgerald M."/>
            <person name="Haas B."/>
            <person name="Abouelleil A."/>
            <person name="Alvarado L."/>
            <person name="Arachchi H.M."/>
            <person name="Berlin A."/>
            <person name="Chapman S.B."/>
            <person name="Gearin G."/>
            <person name="Goldberg J."/>
            <person name="Griggs A."/>
            <person name="Gujja S."/>
            <person name="Hansen M."/>
            <person name="Heiman D."/>
            <person name="Howarth C."/>
            <person name="Larimer J."/>
            <person name="Lui A."/>
            <person name="MacDonald P.J.P."/>
            <person name="McCowen C."/>
            <person name="Montmayeur A."/>
            <person name="Murphy C."/>
            <person name="Neiman D."/>
            <person name="Pearson M."/>
            <person name="Priest M."/>
            <person name="Roberts A."/>
            <person name="Saif S."/>
            <person name="Shea T."/>
            <person name="Sisk P."/>
            <person name="Stolte C."/>
            <person name="Sykes S."/>
            <person name="Wortman J."/>
            <person name="Nusbaum C."/>
            <person name="Birren B."/>
        </authorList>
    </citation>
    <scope>NUCLEOTIDE SEQUENCE [LARGE SCALE GENOMIC DNA]</scope>
    <source>
        <strain evidence="5 6">OT 289</strain>
    </source>
</reference>
<dbReference type="CDD" id="cd03230">
    <property type="entry name" value="ABC_DR_subfamily_A"/>
    <property type="match status" value="1"/>
</dbReference>
<evidence type="ECO:0000313" key="6">
    <source>
        <dbReference type="Proteomes" id="UP000003167"/>
    </source>
</evidence>
<keyword evidence="2" id="KW-0547">Nucleotide-binding</keyword>
<dbReference type="EMBL" id="AGEK01000020">
    <property type="protein sequence ID" value="EHO71650.1"/>
    <property type="molecule type" value="Genomic_DNA"/>
</dbReference>
<feature type="domain" description="ABC transporter" evidence="4">
    <location>
        <begin position="4"/>
        <end position="229"/>
    </location>
</feature>
<evidence type="ECO:0000256" key="1">
    <source>
        <dbReference type="ARBA" id="ARBA00022448"/>
    </source>
</evidence>
<evidence type="ECO:0000256" key="3">
    <source>
        <dbReference type="ARBA" id="ARBA00022840"/>
    </source>
</evidence>
<keyword evidence="3" id="KW-0067">ATP-binding</keyword>
<gene>
    <name evidence="5" type="ORF">HMPREF9944_01096</name>
</gene>
<dbReference type="GO" id="GO:0016887">
    <property type="term" value="F:ATP hydrolysis activity"/>
    <property type="evidence" value="ECO:0007669"/>
    <property type="project" value="InterPro"/>
</dbReference>
<comment type="caution">
    <text evidence="5">The sequence shown here is derived from an EMBL/GenBank/DDBJ whole genome shotgun (WGS) entry which is preliminary data.</text>
</comment>
<dbReference type="PROSITE" id="PS50893">
    <property type="entry name" value="ABC_TRANSPORTER_2"/>
    <property type="match status" value="1"/>
</dbReference>
<dbReference type="SUPFAM" id="SSF52540">
    <property type="entry name" value="P-loop containing nucleoside triphosphate hydrolases"/>
    <property type="match status" value="1"/>
</dbReference>
<dbReference type="InterPro" id="IPR051782">
    <property type="entry name" value="ABC_Transporter_VariousFunc"/>
</dbReference>
<dbReference type="HOGENOM" id="CLU_000604_1_2_10"/>
<dbReference type="Gene3D" id="3.40.50.300">
    <property type="entry name" value="P-loop containing nucleotide triphosphate hydrolases"/>
    <property type="match status" value="1"/>
</dbReference>
<evidence type="ECO:0000259" key="4">
    <source>
        <dbReference type="PROSITE" id="PS50893"/>
    </source>
</evidence>
<dbReference type="PATRIC" id="fig|999422.3.peg.1129"/>
<name>H1HLQ2_9BACT</name>
<dbReference type="Proteomes" id="UP000003167">
    <property type="component" value="Unassembled WGS sequence"/>
</dbReference>
<dbReference type="InterPro" id="IPR003593">
    <property type="entry name" value="AAA+_ATPase"/>
</dbReference>
<accession>H1HLQ2</accession>
<protein>
    <recommendedName>
        <fullName evidence="4">ABC transporter domain-containing protein</fullName>
    </recommendedName>
</protein>
<dbReference type="Pfam" id="PF00005">
    <property type="entry name" value="ABC_tran"/>
    <property type="match status" value="1"/>
</dbReference>
<dbReference type="SMART" id="SM00382">
    <property type="entry name" value="AAA"/>
    <property type="match status" value="1"/>
</dbReference>
<dbReference type="InterPro" id="IPR003439">
    <property type="entry name" value="ABC_transporter-like_ATP-bd"/>
</dbReference>
<proteinExistence type="predicted"/>
<evidence type="ECO:0000256" key="2">
    <source>
        <dbReference type="ARBA" id="ARBA00022741"/>
    </source>
</evidence>
<evidence type="ECO:0000313" key="5">
    <source>
        <dbReference type="EMBL" id="EHO71650.1"/>
    </source>
</evidence>
<keyword evidence="6" id="KW-1185">Reference proteome</keyword>